<keyword evidence="3" id="KW-1185">Reference proteome</keyword>
<dbReference type="InterPro" id="IPR002624">
    <property type="entry name" value="DCK/DGK"/>
</dbReference>
<evidence type="ECO:0000256" key="1">
    <source>
        <dbReference type="ARBA" id="ARBA00007420"/>
    </source>
</evidence>
<feature type="domain" description="Deoxynucleoside kinase" evidence="2">
    <location>
        <begin position="40"/>
        <end position="232"/>
    </location>
</feature>
<evidence type="ECO:0000313" key="4">
    <source>
        <dbReference type="RefSeq" id="XP_017774680.1"/>
    </source>
</evidence>
<dbReference type="Pfam" id="PF01712">
    <property type="entry name" value="dNK"/>
    <property type="match status" value="1"/>
</dbReference>
<dbReference type="CDD" id="cd01673">
    <property type="entry name" value="dNK"/>
    <property type="match status" value="1"/>
</dbReference>
<dbReference type="PANTHER" id="PTHR10513">
    <property type="entry name" value="DEOXYNUCLEOSIDE KINASE"/>
    <property type="match status" value="1"/>
</dbReference>
<dbReference type="InterPro" id="IPR050566">
    <property type="entry name" value="Deoxyribonucleoside_kinase"/>
</dbReference>
<comment type="similarity">
    <text evidence="1">Belongs to the DCK/DGK family.</text>
</comment>
<dbReference type="SUPFAM" id="SSF52540">
    <property type="entry name" value="P-loop containing nucleoside triphosphate hydrolases"/>
    <property type="match status" value="1"/>
</dbReference>
<dbReference type="GeneID" id="108561321"/>
<name>A0ABM1MJD0_NICVS</name>
<sequence length="251" mass="28835">MNAARQNLQKLAQTGAQISKSSLRKSAKMSNASGKKLNVIVEGNIGSGKTTFLERFKDYSDVCVLAEPIDMWRNCNGNNLLGLMYQDSKHWSFSFQSYVMLTMVQQHTLPTPCSVKLMERSIYSARYCFVEQMKKDKIIAEPSAAVLDEWFKWSLENTKIDVDFIVYLRTSPEIVYERMQTRGREEEKKIPLGYLQDLHKVHEEWLMDKTIGHCPAPVIVIDADQDKTSICKEYEKFEVDVLKMTPCKVGV</sequence>
<dbReference type="Gene3D" id="3.40.50.300">
    <property type="entry name" value="P-loop containing nucleotide triphosphate hydrolases"/>
    <property type="match status" value="1"/>
</dbReference>
<dbReference type="PANTHER" id="PTHR10513:SF24">
    <property type="entry name" value="THYMIDINE KINASE 2, MITOCHONDRIAL"/>
    <property type="match status" value="1"/>
</dbReference>
<dbReference type="PIRSF" id="PIRSF000705">
    <property type="entry name" value="DNK"/>
    <property type="match status" value="1"/>
</dbReference>
<evidence type="ECO:0000313" key="3">
    <source>
        <dbReference type="Proteomes" id="UP000695000"/>
    </source>
</evidence>
<reference evidence="4" key="1">
    <citation type="submission" date="2025-08" db="UniProtKB">
        <authorList>
            <consortium name="RefSeq"/>
        </authorList>
    </citation>
    <scope>IDENTIFICATION</scope>
    <source>
        <tissue evidence="4">Whole Larva</tissue>
    </source>
</reference>
<dbReference type="InterPro" id="IPR027417">
    <property type="entry name" value="P-loop_NTPase"/>
</dbReference>
<dbReference type="InterPro" id="IPR031314">
    <property type="entry name" value="DNK_dom"/>
</dbReference>
<organism evidence="3 4">
    <name type="scientific">Nicrophorus vespilloides</name>
    <name type="common">Boreal carrion beetle</name>
    <dbReference type="NCBI Taxonomy" id="110193"/>
    <lineage>
        <taxon>Eukaryota</taxon>
        <taxon>Metazoa</taxon>
        <taxon>Ecdysozoa</taxon>
        <taxon>Arthropoda</taxon>
        <taxon>Hexapoda</taxon>
        <taxon>Insecta</taxon>
        <taxon>Pterygota</taxon>
        <taxon>Neoptera</taxon>
        <taxon>Endopterygota</taxon>
        <taxon>Coleoptera</taxon>
        <taxon>Polyphaga</taxon>
        <taxon>Staphyliniformia</taxon>
        <taxon>Silphidae</taxon>
        <taxon>Nicrophorinae</taxon>
        <taxon>Nicrophorus</taxon>
    </lineage>
</organism>
<gene>
    <name evidence="4" type="primary">LOC108561321</name>
</gene>
<proteinExistence type="inferred from homology"/>
<dbReference type="Proteomes" id="UP000695000">
    <property type="component" value="Unplaced"/>
</dbReference>
<dbReference type="RefSeq" id="XP_017774680.1">
    <property type="nucleotide sequence ID" value="XM_017919191.1"/>
</dbReference>
<evidence type="ECO:0000259" key="2">
    <source>
        <dbReference type="Pfam" id="PF01712"/>
    </source>
</evidence>
<accession>A0ABM1MJD0</accession>
<protein>
    <submittedName>
        <fullName evidence="4">Deoxynucleoside kinase-like</fullName>
    </submittedName>
</protein>